<dbReference type="Pfam" id="PF13365">
    <property type="entry name" value="Trypsin_2"/>
    <property type="match status" value="1"/>
</dbReference>
<dbReference type="InterPro" id="IPR043504">
    <property type="entry name" value="Peptidase_S1_PA_chymotrypsin"/>
</dbReference>
<dbReference type="GO" id="GO:0006508">
    <property type="term" value="P:proteolysis"/>
    <property type="evidence" value="ECO:0007669"/>
    <property type="project" value="UniProtKB-KW"/>
</dbReference>
<accession>A0A8J2SZR3</accession>
<dbReference type="InterPro" id="IPR039382">
    <property type="entry name" value="DEGP1/8_PDZ_dom"/>
</dbReference>
<dbReference type="CDD" id="cd00990">
    <property type="entry name" value="cpPDZ_AtDEGP1-like"/>
    <property type="match status" value="1"/>
</dbReference>
<dbReference type="Gene3D" id="2.30.42.10">
    <property type="match status" value="1"/>
</dbReference>
<evidence type="ECO:0000256" key="4">
    <source>
        <dbReference type="ARBA" id="ARBA00022825"/>
    </source>
</evidence>
<evidence type="ECO:0000256" key="3">
    <source>
        <dbReference type="ARBA" id="ARBA00022801"/>
    </source>
</evidence>
<dbReference type="SMART" id="SM00228">
    <property type="entry name" value="PDZ"/>
    <property type="match status" value="1"/>
</dbReference>
<dbReference type="PRINTS" id="PR00834">
    <property type="entry name" value="PROTEASES2C"/>
</dbReference>
<name>A0A8J2SZR3_9STRA</name>
<evidence type="ECO:0000313" key="8">
    <source>
        <dbReference type="Proteomes" id="UP000789595"/>
    </source>
</evidence>
<dbReference type="PANTHER" id="PTHR43343:SF3">
    <property type="entry name" value="PROTEASE DO-LIKE 8, CHLOROPLASTIC"/>
    <property type="match status" value="1"/>
</dbReference>
<dbReference type="SUPFAM" id="SSF50494">
    <property type="entry name" value="Trypsin-like serine proteases"/>
    <property type="match status" value="1"/>
</dbReference>
<keyword evidence="5" id="KW-0843">Virulence</keyword>
<keyword evidence="2" id="KW-0645">Protease</keyword>
<organism evidence="7 8">
    <name type="scientific">Pelagomonas calceolata</name>
    <dbReference type="NCBI Taxonomy" id="35677"/>
    <lineage>
        <taxon>Eukaryota</taxon>
        <taxon>Sar</taxon>
        <taxon>Stramenopiles</taxon>
        <taxon>Ochrophyta</taxon>
        <taxon>Pelagophyceae</taxon>
        <taxon>Pelagomonadales</taxon>
        <taxon>Pelagomonadaceae</taxon>
        <taxon>Pelagomonas</taxon>
    </lineage>
</organism>
<keyword evidence="8" id="KW-1185">Reference proteome</keyword>
<dbReference type="FunFam" id="2.40.10.10:FF:000001">
    <property type="entry name" value="Periplasmic serine protease DegS"/>
    <property type="match status" value="1"/>
</dbReference>
<evidence type="ECO:0000313" key="7">
    <source>
        <dbReference type="EMBL" id="CAH0379223.1"/>
    </source>
</evidence>
<evidence type="ECO:0000256" key="5">
    <source>
        <dbReference type="ARBA" id="ARBA00023026"/>
    </source>
</evidence>
<dbReference type="SUPFAM" id="SSF50156">
    <property type="entry name" value="PDZ domain-like"/>
    <property type="match status" value="1"/>
</dbReference>
<keyword evidence="3" id="KW-0378">Hydrolase</keyword>
<dbReference type="Gene3D" id="2.40.10.10">
    <property type="entry name" value="Trypsin-like serine proteases"/>
    <property type="match status" value="2"/>
</dbReference>
<dbReference type="PROSITE" id="PS50106">
    <property type="entry name" value="PDZ"/>
    <property type="match status" value="1"/>
</dbReference>
<comment type="caution">
    <text evidence="7">The sequence shown here is derived from an EMBL/GenBank/DDBJ whole genome shotgun (WGS) entry which is preliminary data.</text>
</comment>
<dbReference type="Proteomes" id="UP000789595">
    <property type="component" value="Unassembled WGS sequence"/>
</dbReference>
<dbReference type="AlphaFoldDB" id="A0A8J2SZR3"/>
<dbReference type="InterPro" id="IPR051201">
    <property type="entry name" value="Chloro_Bact_Ser_Proteases"/>
</dbReference>
<dbReference type="GO" id="GO:0004252">
    <property type="term" value="F:serine-type endopeptidase activity"/>
    <property type="evidence" value="ECO:0007669"/>
    <property type="project" value="InterPro"/>
</dbReference>
<dbReference type="InterPro" id="IPR036034">
    <property type="entry name" value="PDZ_sf"/>
</dbReference>
<dbReference type="InterPro" id="IPR009003">
    <property type="entry name" value="Peptidase_S1_PA"/>
</dbReference>
<dbReference type="InterPro" id="IPR001478">
    <property type="entry name" value="PDZ"/>
</dbReference>
<dbReference type="OrthoDB" id="4217619at2759"/>
<feature type="domain" description="PDZ" evidence="6">
    <location>
        <begin position="255"/>
        <end position="353"/>
    </location>
</feature>
<reference evidence="7" key="1">
    <citation type="submission" date="2021-11" db="EMBL/GenBank/DDBJ databases">
        <authorList>
            <consortium name="Genoscope - CEA"/>
            <person name="William W."/>
        </authorList>
    </citation>
    <scope>NUCLEOTIDE SEQUENCE</scope>
</reference>
<proteinExistence type="inferred from homology"/>
<dbReference type="Pfam" id="PF13180">
    <property type="entry name" value="PDZ_2"/>
    <property type="match status" value="1"/>
</dbReference>
<keyword evidence="4" id="KW-0720">Serine protease</keyword>
<dbReference type="PANTHER" id="PTHR43343">
    <property type="entry name" value="PEPTIDASE S12"/>
    <property type="match status" value="1"/>
</dbReference>
<evidence type="ECO:0000256" key="2">
    <source>
        <dbReference type="ARBA" id="ARBA00022670"/>
    </source>
</evidence>
<gene>
    <name evidence="7" type="ORF">PECAL_6P08250</name>
</gene>
<comment type="similarity">
    <text evidence="1">Belongs to the peptidase S1C family.</text>
</comment>
<evidence type="ECO:0000259" key="6">
    <source>
        <dbReference type="PROSITE" id="PS50106"/>
    </source>
</evidence>
<sequence>MRGAWCLLATSHALKPALDRRSILGAYASLASLPANAAALRQAELETIQLFEKATKSVVFIDTFAEQREAVSMNMDVPQGTGSGFVWDDRGHIVTNYHVIRNAAAADVTLLVDGGTKLSRKAQLRGVDPDKDIAVLTVDDIPRDKLRKIAVGTSSNLRVGASVFAVGNPFGLDHTLTQGVISGLGREVRSPTGRPITNVIQTDAAINPGNSGGPLLDSSGRLIGMNTAIYSPSGASSGVGFAIPVDTLSTVVKALVDDGRVRRPVLGITFLGGQQAKALGIDAGVLVLAAPADGPAALAGVRGTSRSPDGALTLGDVIVDVDGRSINGEADLFKALDRKRPGDSVKVTVARGQRVSADGAPDDVVTARVPVDIVLGAADDVASVPPLSGRQRTPPIKRDF</sequence>
<dbReference type="EMBL" id="CAKKNE010000006">
    <property type="protein sequence ID" value="CAH0379223.1"/>
    <property type="molecule type" value="Genomic_DNA"/>
</dbReference>
<evidence type="ECO:0000256" key="1">
    <source>
        <dbReference type="ARBA" id="ARBA00010541"/>
    </source>
</evidence>
<protein>
    <recommendedName>
        <fullName evidence="6">PDZ domain-containing protein</fullName>
    </recommendedName>
</protein>
<dbReference type="InterPro" id="IPR001940">
    <property type="entry name" value="Peptidase_S1C"/>
</dbReference>